<dbReference type="Gene3D" id="3.30.2130.30">
    <property type="match status" value="1"/>
</dbReference>
<dbReference type="GO" id="GO:0005737">
    <property type="term" value="C:cytoplasm"/>
    <property type="evidence" value="ECO:0007669"/>
    <property type="project" value="UniProtKB-SubCell"/>
</dbReference>
<evidence type="ECO:0000259" key="5">
    <source>
        <dbReference type="PROSITE" id="PS51165"/>
    </source>
</evidence>
<evidence type="ECO:0000313" key="6">
    <source>
        <dbReference type="EMBL" id="KAK7864052.1"/>
    </source>
</evidence>
<evidence type="ECO:0000256" key="1">
    <source>
        <dbReference type="ARBA" id="ARBA00004496"/>
    </source>
</evidence>
<evidence type="ECO:0000313" key="7">
    <source>
        <dbReference type="Proteomes" id="UP001378592"/>
    </source>
</evidence>
<gene>
    <name evidence="6" type="ORF">R5R35_012220</name>
</gene>
<keyword evidence="2" id="KW-0808">Transferase</keyword>
<dbReference type="EMBL" id="JAZDUA010000212">
    <property type="protein sequence ID" value="KAK7864052.1"/>
    <property type="molecule type" value="Genomic_DNA"/>
</dbReference>
<feature type="domain" description="THUMP" evidence="5">
    <location>
        <begin position="147"/>
        <end position="273"/>
    </location>
</feature>
<dbReference type="PANTHER" id="PTHR14911:SF13">
    <property type="entry name" value="TRNA (GUANINE(6)-N2)-METHYLTRANSFERASE THUMP3"/>
    <property type="match status" value="1"/>
</dbReference>
<dbReference type="Pfam" id="PF02926">
    <property type="entry name" value="THUMP"/>
    <property type="match status" value="1"/>
</dbReference>
<dbReference type="InterPro" id="IPR004114">
    <property type="entry name" value="THUMP_dom"/>
</dbReference>
<dbReference type="InterPro" id="IPR029063">
    <property type="entry name" value="SAM-dependent_MTases_sf"/>
</dbReference>
<dbReference type="Pfam" id="PF01170">
    <property type="entry name" value="UPF0020"/>
    <property type="match status" value="1"/>
</dbReference>
<sequence length="481" mass="54720">MLKLLSPNKVQMDLYGLFQVSENLVVLEATVASGLEPLAVSEIKEKVPFISQLCRARGRVFFSTYVEHVQQILMLRSIDHLYLIVSTGKDINLQEKDSALSSVEKLIEFPNWNKVIDIWRSVSKFKGKCFPSKEEYLEASLKETSLKQIVQDLWKEREVIEVTEKQHVDKESTVCGGHKFKDKRNELKQSIMRKIDRKSMYRNSDQRLEEDKVLKFRMTCYRSGNHCVTSQEVACSLGGKLQEKFNWIVDLVNHDLEVVTNIREDLVYLGISLTPDSLHRRNIINFGPTTLRATVCYNLLRLASPNPGDIILDPLCGGGSIPVEGAMALPGCYNMAGDIHPMAISRAFENIQNMRCERKGYIDLSHWDVTNLPLRNACVDIIVTDLPFGKRSGSKQNNQNLYQKAMLEIGRCIVPSGRAVCLTWDRANLTRTIRAYGSLWSIVRIATINLGGLQATAYVLKRGLESLDTILEKLQKRKRRK</sequence>
<comment type="caution">
    <text evidence="6">The sequence shown here is derived from an EMBL/GenBank/DDBJ whole genome shotgun (WGS) entry which is preliminary data.</text>
</comment>
<accession>A0AAN9VK28</accession>
<name>A0AAN9VK28_9ORTH</name>
<dbReference type="GO" id="GO:0043527">
    <property type="term" value="C:tRNA methyltransferase complex"/>
    <property type="evidence" value="ECO:0007669"/>
    <property type="project" value="UniProtKB-ARBA"/>
</dbReference>
<dbReference type="Proteomes" id="UP001378592">
    <property type="component" value="Unassembled WGS sequence"/>
</dbReference>
<evidence type="ECO:0000256" key="4">
    <source>
        <dbReference type="PROSITE-ProRule" id="PRU00529"/>
    </source>
</evidence>
<dbReference type="CDD" id="cd11715">
    <property type="entry name" value="THUMP_AdoMetMT"/>
    <property type="match status" value="2"/>
</dbReference>
<organism evidence="6 7">
    <name type="scientific">Gryllus longicercus</name>
    <dbReference type="NCBI Taxonomy" id="2509291"/>
    <lineage>
        <taxon>Eukaryota</taxon>
        <taxon>Metazoa</taxon>
        <taxon>Ecdysozoa</taxon>
        <taxon>Arthropoda</taxon>
        <taxon>Hexapoda</taxon>
        <taxon>Insecta</taxon>
        <taxon>Pterygota</taxon>
        <taxon>Neoptera</taxon>
        <taxon>Polyneoptera</taxon>
        <taxon>Orthoptera</taxon>
        <taxon>Ensifera</taxon>
        <taxon>Gryllidea</taxon>
        <taxon>Grylloidea</taxon>
        <taxon>Gryllidae</taxon>
        <taxon>Gryllinae</taxon>
        <taxon>Gryllus</taxon>
    </lineage>
</organism>
<evidence type="ECO:0000256" key="3">
    <source>
        <dbReference type="ARBA" id="ARBA00022694"/>
    </source>
</evidence>
<keyword evidence="3" id="KW-0819">tRNA processing</keyword>
<dbReference type="GO" id="GO:0030488">
    <property type="term" value="P:tRNA methylation"/>
    <property type="evidence" value="ECO:0007669"/>
    <property type="project" value="TreeGrafter"/>
</dbReference>
<keyword evidence="4" id="KW-0694">RNA-binding</keyword>
<dbReference type="GO" id="GO:0016423">
    <property type="term" value="F:tRNA (guanine) methyltransferase activity"/>
    <property type="evidence" value="ECO:0007669"/>
    <property type="project" value="TreeGrafter"/>
</dbReference>
<reference evidence="6 7" key="1">
    <citation type="submission" date="2024-03" db="EMBL/GenBank/DDBJ databases">
        <title>The genome assembly and annotation of the cricket Gryllus longicercus Weissman &amp; Gray.</title>
        <authorList>
            <person name="Szrajer S."/>
            <person name="Gray D."/>
            <person name="Ylla G."/>
        </authorList>
    </citation>
    <scope>NUCLEOTIDE SEQUENCE [LARGE SCALE GENOMIC DNA]</scope>
    <source>
        <strain evidence="6">DAG 2021-001</strain>
        <tissue evidence="6">Whole body minus gut</tissue>
    </source>
</reference>
<keyword evidence="2" id="KW-0489">Methyltransferase</keyword>
<protein>
    <recommendedName>
        <fullName evidence="5">THUMP domain-containing protein</fullName>
    </recommendedName>
</protein>
<dbReference type="FunFam" id="3.40.50.150:FF:000073">
    <property type="entry name" value="THUMP domain containing 3"/>
    <property type="match status" value="1"/>
</dbReference>
<dbReference type="Gene3D" id="3.40.50.150">
    <property type="entry name" value="Vaccinia Virus protein VP39"/>
    <property type="match status" value="1"/>
</dbReference>
<comment type="subcellular location">
    <subcellularLocation>
        <location evidence="1">Cytoplasm</location>
    </subcellularLocation>
</comment>
<dbReference type="SMART" id="SM00981">
    <property type="entry name" value="THUMP"/>
    <property type="match status" value="1"/>
</dbReference>
<dbReference type="SUPFAM" id="SSF53335">
    <property type="entry name" value="S-adenosyl-L-methionine-dependent methyltransferases"/>
    <property type="match status" value="1"/>
</dbReference>
<dbReference type="AlphaFoldDB" id="A0AAN9VK28"/>
<proteinExistence type="predicted"/>
<dbReference type="PANTHER" id="PTHR14911">
    <property type="entry name" value="THUMP DOMAIN-CONTAINING"/>
    <property type="match status" value="1"/>
</dbReference>
<dbReference type="GO" id="GO:0003723">
    <property type="term" value="F:RNA binding"/>
    <property type="evidence" value="ECO:0007669"/>
    <property type="project" value="UniProtKB-UniRule"/>
</dbReference>
<keyword evidence="7" id="KW-1185">Reference proteome</keyword>
<dbReference type="InterPro" id="IPR000241">
    <property type="entry name" value="RlmKL-like_Mtase"/>
</dbReference>
<dbReference type="SUPFAM" id="SSF143437">
    <property type="entry name" value="THUMP domain-like"/>
    <property type="match status" value="1"/>
</dbReference>
<evidence type="ECO:0000256" key="2">
    <source>
        <dbReference type="ARBA" id="ARBA00022603"/>
    </source>
</evidence>
<dbReference type="PROSITE" id="PS51165">
    <property type="entry name" value="THUMP"/>
    <property type="match status" value="1"/>
</dbReference>